<organism evidence="7 8">
    <name type="scientific">Zhongshania guokunii</name>
    <dbReference type="NCBI Taxonomy" id="641783"/>
    <lineage>
        <taxon>Bacteria</taxon>
        <taxon>Pseudomonadati</taxon>
        <taxon>Pseudomonadota</taxon>
        <taxon>Gammaproteobacteria</taxon>
        <taxon>Cellvibrionales</taxon>
        <taxon>Spongiibacteraceae</taxon>
        <taxon>Zhongshania</taxon>
    </lineage>
</organism>
<comment type="caution">
    <text evidence="7">The sequence shown here is derived from an EMBL/GenBank/DDBJ whole genome shotgun (WGS) entry which is preliminary data.</text>
</comment>
<name>A0ABV3U0E9_9GAMM</name>
<gene>
    <name evidence="7" type="ORF">AB4876_00505</name>
</gene>
<keyword evidence="4 6" id="KW-1133">Transmembrane helix</keyword>
<keyword evidence="2" id="KW-1003">Cell membrane</keyword>
<evidence type="ECO:0000256" key="2">
    <source>
        <dbReference type="ARBA" id="ARBA00022475"/>
    </source>
</evidence>
<sequence>MALLRDNKNLVAMGLLLATIVSWFTFEEFHGYVIASVVIILISTVKVKAVMSSFMEIEAMPGPWKYMMNGWLAVVCLSMLIAELM</sequence>
<keyword evidence="8" id="KW-1185">Reference proteome</keyword>
<evidence type="ECO:0000256" key="1">
    <source>
        <dbReference type="ARBA" id="ARBA00004651"/>
    </source>
</evidence>
<protein>
    <submittedName>
        <fullName evidence="7">Cytochrome C oxidase subunit IV family protein</fullName>
    </submittedName>
</protein>
<keyword evidence="5 6" id="KW-0472">Membrane</keyword>
<dbReference type="EMBL" id="JBFRYA010000001">
    <property type="protein sequence ID" value="MEX1667366.1"/>
    <property type="molecule type" value="Genomic_DNA"/>
</dbReference>
<reference evidence="7 8" key="1">
    <citation type="journal article" date="2011" name="Int. J. Syst. Evol. Microbiol.">
        <title>Zhongshania antarctica gen. nov., sp. nov. and Zhongshania guokunii sp. nov., gammaproteobacteria respectively isolated from coastal attached (fast) ice and surface seawater of the Antarctic.</title>
        <authorList>
            <person name="Li H.J."/>
            <person name="Zhang X.Y."/>
            <person name="Chen C.X."/>
            <person name="Zhang Y.J."/>
            <person name="Gao Z.M."/>
            <person name="Yu Y."/>
            <person name="Chen X.L."/>
            <person name="Chen B."/>
            <person name="Zhang Y.Z."/>
        </authorList>
    </citation>
    <scope>NUCLEOTIDE SEQUENCE [LARGE SCALE GENOMIC DNA]</scope>
    <source>
        <strain evidence="7 8">ZS6-22T</strain>
    </source>
</reference>
<accession>A0ABV3U0E9</accession>
<feature type="transmembrane region" description="Helical" evidence="6">
    <location>
        <begin position="32"/>
        <end position="51"/>
    </location>
</feature>
<comment type="subcellular location">
    <subcellularLocation>
        <location evidence="1">Cell membrane</location>
        <topology evidence="1">Multi-pass membrane protein</topology>
    </subcellularLocation>
</comment>
<feature type="transmembrane region" description="Helical" evidence="6">
    <location>
        <begin position="63"/>
        <end position="82"/>
    </location>
</feature>
<evidence type="ECO:0000256" key="6">
    <source>
        <dbReference type="SAM" id="Phobius"/>
    </source>
</evidence>
<evidence type="ECO:0000256" key="5">
    <source>
        <dbReference type="ARBA" id="ARBA00023136"/>
    </source>
</evidence>
<dbReference type="RefSeq" id="WP_368379701.1">
    <property type="nucleotide sequence ID" value="NZ_JBFRYA010000001.1"/>
</dbReference>
<proteinExistence type="predicted"/>
<evidence type="ECO:0000313" key="7">
    <source>
        <dbReference type="EMBL" id="MEX1667366.1"/>
    </source>
</evidence>
<evidence type="ECO:0000313" key="8">
    <source>
        <dbReference type="Proteomes" id="UP001557485"/>
    </source>
</evidence>
<dbReference type="InterPro" id="IPR005171">
    <property type="entry name" value="Cyt_c_oxidase_su4_prok"/>
</dbReference>
<feature type="transmembrane region" description="Helical" evidence="6">
    <location>
        <begin position="9"/>
        <end position="26"/>
    </location>
</feature>
<keyword evidence="3 6" id="KW-0812">Transmembrane</keyword>
<dbReference type="Pfam" id="PF03626">
    <property type="entry name" value="COX4_pro"/>
    <property type="match status" value="1"/>
</dbReference>
<evidence type="ECO:0000256" key="4">
    <source>
        <dbReference type="ARBA" id="ARBA00022989"/>
    </source>
</evidence>
<dbReference type="Proteomes" id="UP001557485">
    <property type="component" value="Unassembled WGS sequence"/>
</dbReference>
<evidence type="ECO:0000256" key="3">
    <source>
        <dbReference type="ARBA" id="ARBA00022692"/>
    </source>
</evidence>